<dbReference type="InterPro" id="IPR046802">
    <property type="entry name" value="OpcA_G6PD_C"/>
</dbReference>
<dbReference type="Pfam" id="PF20171">
    <property type="entry name" value="OpcA_G6PD_C"/>
    <property type="match status" value="1"/>
</dbReference>
<dbReference type="EMBL" id="JBHSDK010000018">
    <property type="protein sequence ID" value="MFC4336273.1"/>
    <property type="molecule type" value="Genomic_DNA"/>
</dbReference>
<keyword evidence="4" id="KW-1185">Reference proteome</keyword>
<dbReference type="RefSeq" id="WP_380622016.1">
    <property type="nucleotide sequence ID" value="NZ_JBHSDK010000018.1"/>
</dbReference>
<dbReference type="InterPro" id="IPR004555">
    <property type="entry name" value="G6PDH_assembly_OpcA"/>
</dbReference>
<feature type="domain" description="Glucose-6-phosphate dehydrogenase assembly protein OpcA C-terminal" evidence="2">
    <location>
        <begin position="164"/>
        <end position="300"/>
    </location>
</feature>
<dbReference type="Proteomes" id="UP001595823">
    <property type="component" value="Unassembled WGS sequence"/>
</dbReference>
<dbReference type="PANTHER" id="PTHR38658">
    <property type="entry name" value="OXPP CYCLE PROTEIN OPCA-RELATED"/>
    <property type="match status" value="1"/>
</dbReference>
<evidence type="ECO:0000313" key="4">
    <source>
        <dbReference type="Proteomes" id="UP001595823"/>
    </source>
</evidence>
<protein>
    <submittedName>
        <fullName evidence="3">Glucose-6-phosphate dehydrogenase assembly protein OpcA</fullName>
    </submittedName>
</protein>
<dbReference type="PANTHER" id="PTHR38658:SF1">
    <property type="entry name" value="OXPP CYCLE PROTEIN OPCA-RELATED"/>
    <property type="match status" value="1"/>
</dbReference>
<feature type="domain" description="Glucose-6-phosphate dehydrogenase assembly protein OpcA N-terminal" evidence="1">
    <location>
        <begin position="49"/>
        <end position="157"/>
    </location>
</feature>
<evidence type="ECO:0000313" key="3">
    <source>
        <dbReference type="EMBL" id="MFC4336273.1"/>
    </source>
</evidence>
<reference evidence="4" key="1">
    <citation type="journal article" date="2019" name="Int. J. Syst. Evol. Microbiol.">
        <title>The Global Catalogue of Microorganisms (GCM) 10K type strain sequencing project: providing services to taxonomists for standard genome sequencing and annotation.</title>
        <authorList>
            <consortium name="The Broad Institute Genomics Platform"/>
            <consortium name="The Broad Institute Genome Sequencing Center for Infectious Disease"/>
            <person name="Wu L."/>
            <person name="Ma J."/>
        </authorList>
    </citation>
    <scope>NUCLEOTIDE SEQUENCE [LARGE SCALE GENOMIC DNA]</scope>
    <source>
        <strain evidence="4">IBRC-M 10908</strain>
    </source>
</reference>
<sequence length="311" mass="34420">MQLQDTTTGEIMNTLAEELHAVGGSSSLALNLIVLATEDERAEIEEATRQAAQEHPYRLILAIPRYPDTEKARIDAEVAIGESGGAAESVVMYLDGPVVRNITSLILPMLAPDIPVITWWLVDPVKYGLERELKIYSDRRITYSALTKDPVDSLYRRSVGYKNGDTDICWTRISLWRGLIASAFDGIGQRATGATLRASAADPSARLMAAWLDSRLGITTVLEDTEVKRNSANLPAIKGVSFAFEDGHEIEIERDDDGCTVLKQEGLAKRDLTVQGRTLGQLLAEELRVLEPDQAYRSVLDQFERNYQAQN</sequence>
<proteinExistence type="predicted"/>
<dbReference type="InterPro" id="IPR046801">
    <property type="entry name" value="OpcA_G6PD_N"/>
</dbReference>
<dbReference type="Pfam" id="PF10128">
    <property type="entry name" value="OpcA_G6PD_assem"/>
    <property type="match status" value="1"/>
</dbReference>
<evidence type="ECO:0000259" key="2">
    <source>
        <dbReference type="Pfam" id="PF20171"/>
    </source>
</evidence>
<organism evidence="3 4">
    <name type="scientific">Salininema proteolyticum</name>
    <dbReference type="NCBI Taxonomy" id="1607685"/>
    <lineage>
        <taxon>Bacteria</taxon>
        <taxon>Bacillati</taxon>
        <taxon>Actinomycetota</taxon>
        <taxon>Actinomycetes</taxon>
        <taxon>Glycomycetales</taxon>
        <taxon>Glycomycetaceae</taxon>
        <taxon>Salininema</taxon>
    </lineage>
</organism>
<accession>A0ABV8U0W4</accession>
<gene>
    <name evidence="3" type="ORF">ACFPET_13785</name>
</gene>
<comment type="caution">
    <text evidence="3">The sequence shown here is derived from an EMBL/GenBank/DDBJ whole genome shotgun (WGS) entry which is preliminary data.</text>
</comment>
<evidence type="ECO:0000259" key="1">
    <source>
        <dbReference type="Pfam" id="PF10128"/>
    </source>
</evidence>
<name>A0ABV8U0W4_9ACTN</name>